<dbReference type="InterPro" id="IPR036615">
    <property type="entry name" value="Mur_ligase_C_dom_sf"/>
</dbReference>
<dbReference type="GO" id="GO:0009252">
    <property type="term" value="P:peptidoglycan biosynthetic process"/>
    <property type="evidence" value="ECO:0007669"/>
    <property type="project" value="UniProtKB-UniRule"/>
</dbReference>
<dbReference type="EC" id="6.3.2.10" evidence="10 11"/>
<keyword evidence="9 10" id="KW-0961">Cell wall biogenesis/degradation</keyword>
<comment type="subcellular location">
    <subcellularLocation>
        <location evidence="10 11">Cytoplasm</location>
    </subcellularLocation>
</comment>
<evidence type="ECO:0000256" key="3">
    <source>
        <dbReference type="ARBA" id="ARBA00022618"/>
    </source>
</evidence>
<dbReference type="SUPFAM" id="SSF63418">
    <property type="entry name" value="MurE/MurF N-terminal domain"/>
    <property type="match status" value="1"/>
</dbReference>
<dbReference type="STRING" id="1616788.AR543_17885"/>
<keyword evidence="7 10" id="KW-0573">Peptidoglycan synthesis</keyword>
<comment type="catalytic activity">
    <reaction evidence="10 11">
        <text>D-alanyl-D-alanine + UDP-N-acetyl-alpha-D-muramoyl-L-alanyl-gamma-D-glutamyl-meso-2,6-diaminopimelate + ATP = UDP-N-acetyl-alpha-D-muramoyl-L-alanyl-gamma-D-glutamyl-meso-2,6-diaminopimeloyl-D-alanyl-D-alanine + ADP + phosphate + H(+)</text>
        <dbReference type="Rhea" id="RHEA:28374"/>
        <dbReference type="ChEBI" id="CHEBI:15378"/>
        <dbReference type="ChEBI" id="CHEBI:30616"/>
        <dbReference type="ChEBI" id="CHEBI:43474"/>
        <dbReference type="ChEBI" id="CHEBI:57822"/>
        <dbReference type="ChEBI" id="CHEBI:61386"/>
        <dbReference type="ChEBI" id="CHEBI:83905"/>
        <dbReference type="ChEBI" id="CHEBI:456216"/>
        <dbReference type="EC" id="6.3.2.10"/>
    </reaction>
</comment>
<evidence type="ECO:0000256" key="7">
    <source>
        <dbReference type="ARBA" id="ARBA00022984"/>
    </source>
</evidence>
<sequence length="453" mass="49502">MCDGQLIGDPSTHCHGVVIDSRQLQDNCLFIPIIGERVDGHDLVEQVLANGAAAALWQADHGTPPTGNIIIVENTLKALQQLASAYLESTEARVIGITGSNGKTTTKDMIYALMTEAYRVHKTEGNFNSHIGLPLTILAMPADTQILILEMGMRARGEIELLSHIAHPDTAVITNIGESHLEQLGSREEIARAKLEIVNGLKPSGLLVYHGDEPLLKQILAEPQYVDRTMRKVTFGMEQHNDLYATGMMTQGQSTIFTTNALSEEAWKLPVLGAHNMVNAMAAILVAQAYELNEAQIRQGFAKLRLTGMRIEVLQGQNGITLLNDAYNASPSSMKAAIDVLGNLKGYKRKIAVLGDMLELGTEELAYHEQIGEYVKGQADLLFTYGERGKAIASGAARHLPPESIRSYTSKPELIEDLQKTAREQDVILFKASRGMRLEEVLQALMPDSISNA</sequence>
<comment type="pathway">
    <text evidence="10 11">Cell wall biogenesis; peptidoglycan biosynthesis.</text>
</comment>
<evidence type="ECO:0000313" key="15">
    <source>
        <dbReference type="EMBL" id="ANF98893.1"/>
    </source>
</evidence>
<evidence type="ECO:0000256" key="8">
    <source>
        <dbReference type="ARBA" id="ARBA00023306"/>
    </source>
</evidence>
<dbReference type="InterPro" id="IPR013221">
    <property type="entry name" value="Mur_ligase_cen"/>
</dbReference>
<dbReference type="GO" id="GO:0047480">
    <property type="term" value="F:UDP-N-acetylmuramoyl-tripeptide-D-alanyl-D-alanine ligase activity"/>
    <property type="evidence" value="ECO:0007669"/>
    <property type="project" value="UniProtKB-UniRule"/>
</dbReference>
<keyword evidence="16" id="KW-1185">Reference proteome</keyword>
<feature type="domain" description="Mur ligase central" evidence="14">
    <location>
        <begin position="97"/>
        <end position="287"/>
    </location>
</feature>
<evidence type="ECO:0000256" key="2">
    <source>
        <dbReference type="ARBA" id="ARBA00022598"/>
    </source>
</evidence>
<dbReference type="GO" id="GO:0005737">
    <property type="term" value="C:cytoplasm"/>
    <property type="evidence" value="ECO:0007669"/>
    <property type="project" value="UniProtKB-SubCell"/>
</dbReference>
<keyword evidence="8 10" id="KW-0131">Cell cycle</keyword>
<dbReference type="GO" id="GO:0005524">
    <property type="term" value="F:ATP binding"/>
    <property type="evidence" value="ECO:0007669"/>
    <property type="project" value="UniProtKB-UniRule"/>
</dbReference>
<keyword evidence="5 10" id="KW-0067">ATP-binding</keyword>
<dbReference type="InterPro" id="IPR005863">
    <property type="entry name" value="UDP-N-AcMur_synth"/>
</dbReference>
<keyword evidence="6 10" id="KW-0133">Cell shape</keyword>
<reference evidence="16" key="1">
    <citation type="submission" date="2015-10" db="EMBL/GenBank/DDBJ databases">
        <title>Genome of Paenibacillus bovis sp. nov.</title>
        <authorList>
            <person name="Wu Z."/>
            <person name="Gao C."/>
            <person name="Liu Z."/>
            <person name="Zheng H."/>
        </authorList>
    </citation>
    <scope>NUCLEOTIDE SEQUENCE [LARGE SCALE GENOMIC DNA]</scope>
    <source>
        <strain evidence="16">BD3526</strain>
    </source>
</reference>
<dbReference type="InterPro" id="IPR051046">
    <property type="entry name" value="MurCDEF_CellWall_CoF430Synth"/>
</dbReference>
<evidence type="ECO:0000256" key="10">
    <source>
        <dbReference type="HAMAP-Rule" id="MF_02019"/>
    </source>
</evidence>
<accession>A0A172ZMV6</accession>
<evidence type="ECO:0000256" key="9">
    <source>
        <dbReference type="ARBA" id="ARBA00023316"/>
    </source>
</evidence>
<dbReference type="Pfam" id="PF01225">
    <property type="entry name" value="Mur_ligase"/>
    <property type="match status" value="1"/>
</dbReference>
<dbReference type="GO" id="GO:0051301">
    <property type="term" value="P:cell division"/>
    <property type="evidence" value="ECO:0007669"/>
    <property type="project" value="UniProtKB-KW"/>
</dbReference>
<protein>
    <recommendedName>
        <fullName evidence="10 11">UDP-N-acetylmuramoyl-tripeptide--D-alanyl-D-alanine ligase</fullName>
        <ecNumber evidence="10 11">6.3.2.10</ecNumber>
    </recommendedName>
    <alternativeName>
        <fullName evidence="10">D-alanyl-D-alanine-adding enzyme</fullName>
    </alternativeName>
</protein>
<feature type="binding site" evidence="10">
    <location>
        <begin position="99"/>
        <end position="105"/>
    </location>
    <ligand>
        <name>ATP</name>
        <dbReference type="ChEBI" id="CHEBI:30616"/>
    </ligand>
</feature>
<name>A0A172ZMV6_9BACL</name>
<feature type="domain" description="Mur ligase C-terminal" evidence="13">
    <location>
        <begin position="309"/>
        <end position="434"/>
    </location>
</feature>
<dbReference type="Pfam" id="PF08245">
    <property type="entry name" value="Mur_ligase_M"/>
    <property type="match status" value="1"/>
</dbReference>
<dbReference type="GO" id="GO:0071555">
    <property type="term" value="P:cell wall organization"/>
    <property type="evidence" value="ECO:0007669"/>
    <property type="project" value="UniProtKB-KW"/>
</dbReference>
<dbReference type="Proteomes" id="UP000078148">
    <property type="component" value="Chromosome"/>
</dbReference>
<dbReference type="HAMAP" id="MF_02019">
    <property type="entry name" value="MurF"/>
    <property type="match status" value="1"/>
</dbReference>
<dbReference type="SUPFAM" id="SSF53244">
    <property type="entry name" value="MurD-like peptide ligases, peptide-binding domain"/>
    <property type="match status" value="1"/>
</dbReference>
<dbReference type="InterPro" id="IPR004101">
    <property type="entry name" value="Mur_ligase_C"/>
</dbReference>
<evidence type="ECO:0000256" key="6">
    <source>
        <dbReference type="ARBA" id="ARBA00022960"/>
    </source>
</evidence>
<dbReference type="Gene3D" id="3.90.190.20">
    <property type="entry name" value="Mur ligase, C-terminal domain"/>
    <property type="match status" value="1"/>
</dbReference>
<evidence type="ECO:0000259" key="13">
    <source>
        <dbReference type="Pfam" id="PF02875"/>
    </source>
</evidence>
<dbReference type="EMBL" id="CP013023">
    <property type="protein sequence ID" value="ANF98893.1"/>
    <property type="molecule type" value="Genomic_DNA"/>
</dbReference>
<dbReference type="AlphaFoldDB" id="A0A172ZMV6"/>
<comment type="similarity">
    <text evidence="10">Belongs to the MurCDEF family. MurF subfamily.</text>
</comment>
<gene>
    <name evidence="10" type="primary">murF</name>
    <name evidence="15" type="ORF">AR543_17885</name>
</gene>
<organism evidence="15 16">
    <name type="scientific">Paenibacillus bovis</name>
    <dbReference type="NCBI Taxonomy" id="1616788"/>
    <lineage>
        <taxon>Bacteria</taxon>
        <taxon>Bacillati</taxon>
        <taxon>Bacillota</taxon>
        <taxon>Bacilli</taxon>
        <taxon>Bacillales</taxon>
        <taxon>Paenibacillaceae</taxon>
        <taxon>Paenibacillus</taxon>
    </lineage>
</organism>
<dbReference type="Gene3D" id="3.40.1190.10">
    <property type="entry name" value="Mur-like, catalytic domain"/>
    <property type="match status" value="1"/>
</dbReference>
<proteinExistence type="inferred from homology"/>
<evidence type="ECO:0000313" key="16">
    <source>
        <dbReference type="Proteomes" id="UP000078148"/>
    </source>
</evidence>
<keyword evidence="1 10" id="KW-0963">Cytoplasm</keyword>
<keyword evidence="3 10" id="KW-0132">Cell division</keyword>
<dbReference type="InterPro" id="IPR000713">
    <property type="entry name" value="Mur_ligase_N"/>
</dbReference>
<dbReference type="Gene3D" id="3.40.1390.10">
    <property type="entry name" value="MurE/MurF, N-terminal domain"/>
    <property type="match status" value="1"/>
</dbReference>
<reference evidence="15 16" key="2">
    <citation type="journal article" date="2016" name="Int. J. Syst. Evol. Microbiol.">
        <title>Paenibacillus bovis sp. nov., isolated from raw yak (Bos grunniens) milk.</title>
        <authorList>
            <person name="Gao C."/>
            <person name="Han J."/>
            <person name="Liu Z."/>
            <person name="Xu X."/>
            <person name="Hang F."/>
            <person name="Wu Z."/>
        </authorList>
    </citation>
    <scope>NUCLEOTIDE SEQUENCE [LARGE SCALE GENOMIC DNA]</scope>
    <source>
        <strain evidence="15 16">BD3526</strain>
    </source>
</reference>
<dbReference type="KEGG" id="pbv:AR543_17885"/>
<dbReference type="GO" id="GO:0008766">
    <property type="term" value="F:UDP-N-acetylmuramoylalanyl-D-glutamyl-2,6-diaminopimelate-D-alanyl-D-alanine ligase activity"/>
    <property type="evidence" value="ECO:0007669"/>
    <property type="project" value="RHEA"/>
</dbReference>
<evidence type="ECO:0000256" key="1">
    <source>
        <dbReference type="ARBA" id="ARBA00022490"/>
    </source>
</evidence>
<dbReference type="PANTHER" id="PTHR43024">
    <property type="entry name" value="UDP-N-ACETYLMURAMOYL-TRIPEPTIDE--D-ALANYL-D-ALANINE LIGASE"/>
    <property type="match status" value="1"/>
</dbReference>
<evidence type="ECO:0000256" key="5">
    <source>
        <dbReference type="ARBA" id="ARBA00022840"/>
    </source>
</evidence>
<dbReference type="InterPro" id="IPR035911">
    <property type="entry name" value="MurE/MurF_N"/>
</dbReference>
<evidence type="ECO:0000259" key="12">
    <source>
        <dbReference type="Pfam" id="PF01225"/>
    </source>
</evidence>
<dbReference type="Pfam" id="PF02875">
    <property type="entry name" value="Mur_ligase_C"/>
    <property type="match status" value="1"/>
</dbReference>
<dbReference type="GO" id="GO:0008360">
    <property type="term" value="P:regulation of cell shape"/>
    <property type="evidence" value="ECO:0007669"/>
    <property type="project" value="UniProtKB-KW"/>
</dbReference>
<dbReference type="NCBIfam" id="TIGR01143">
    <property type="entry name" value="murF"/>
    <property type="match status" value="1"/>
</dbReference>
<evidence type="ECO:0000256" key="11">
    <source>
        <dbReference type="RuleBase" id="RU004136"/>
    </source>
</evidence>
<dbReference type="SUPFAM" id="SSF53623">
    <property type="entry name" value="MurD-like peptide ligases, catalytic domain"/>
    <property type="match status" value="1"/>
</dbReference>
<dbReference type="PANTHER" id="PTHR43024:SF1">
    <property type="entry name" value="UDP-N-ACETYLMURAMOYL-TRIPEPTIDE--D-ALANYL-D-ALANINE LIGASE"/>
    <property type="match status" value="1"/>
</dbReference>
<dbReference type="UniPathway" id="UPA00219"/>
<evidence type="ECO:0000256" key="4">
    <source>
        <dbReference type="ARBA" id="ARBA00022741"/>
    </source>
</evidence>
<keyword evidence="2 10" id="KW-0436">Ligase</keyword>
<dbReference type="InterPro" id="IPR036565">
    <property type="entry name" value="Mur-like_cat_sf"/>
</dbReference>
<comment type="function">
    <text evidence="10 11">Involved in cell wall formation. Catalyzes the final step in the synthesis of UDP-N-acetylmuramoyl-pentapeptide, the precursor of murein.</text>
</comment>
<keyword evidence="4 10" id="KW-0547">Nucleotide-binding</keyword>
<feature type="domain" description="Mur ligase N-terminal catalytic" evidence="12">
    <location>
        <begin position="13"/>
        <end position="86"/>
    </location>
</feature>
<evidence type="ECO:0000259" key="14">
    <source>
        <dbReference type="Pfam" id="PF08245"/>
    </source>
</evidence>